<reference evidence="15" key="1">
    <citation type="submission" date="2025-08" db="UniProtKB">
        <authorList>
            <consortium name="RefSeq"/>
        </authorList>
    </citation>
    <scope>IDENTIFICATION</scope>
</reference>
<keyword evidence="4 12" id="KW-0894">Sodium channel</keyword>
<evidence type="ECO:0000256" key="10">
    <source>
        <dbReference type="ARBA" id="ARBA00023201"/>
    </source>
</evidence>
<sequence>MSRIVAAFNKTVVEYFRETSLNGFGLLYFIRKRRIQRVFWFLFISVGIFFASYIVFLMIVEFLSFSSIADLSEVKVLEEEMNYPELQLCSGYRFSRRKMLSYAHDLVYSHTIKSQDFWLKELSLLTGYFDPLSVKPDEVFHINSLLQKENISSLLLGLTPACESLILKCKTNRKAVNCSQLFTLKAYSQGNCCVLNKKNLTGELTLFLDSSQEDAYPLMENLPGFSLHVPSWLGRISINPGEKAAIQIEVMELQGNAQLKEYAIEERGCYFPQEGESREKCLDECRIKATLINCQCVPYPFELSKENFKHCTLENITCLQSVEGNWSPAQCPQCLPLCNQLCYRLNKQILGYLHPWRSELNFKFKTPRRQLYTTNILYHWYQMLSNIGGVLGVCIGCSFISGFELIYFMVFRFWSNYLRQPDI</sequence>
<dbReference type="Gene3D" id="1.10.287.770">
    <property type="entry name" value="YojJ-like"/>
    <property type="match status" value="1"/>
</dbReference>
<evidence type="ECO:0000256" key="12">
    <source>
        <dbReference type="RuleBase" id="RU000679"/>
    </source>
</evidence>
<proteinExistence type="inferred from homology"/>
<evidence type="ECO:0000256" key="6">
    <source>
        <dbReference type="ARBA" id="ARBA00022989"/>
    </source>
</evidence>
<name>A0AB39ZBZ4_DROSZ</name>
<dbReference type="Proteomes" id="UP001652628">
    <property type="component" value="Chromosome 3"/>
</dbReference>
<keyword evidence="6 13" id="KW-1133">Transmembrane helix</keyword>
<dbReference type="RefSeq" id="XP_016932521.4">
    <property type="nucleotide sequence ID" value="XM_017077032.4"/>
</dbReference>
<dbReference type="Pfam" id="PF00858">
    <property type="entry name" value="ASC"/>
    <property type="match status" value="1"/>
</dbReference>
<evidence type="ECO:0000256" key="4">
    <source>
        <dbReference type="ARBA" id="ARBA00022461"/>
    </source>
</evidence>
<keyword evidence="5 12" id="KW-0812">Transmembrane</keyword>
<evidence type="ECO:0000256" key="3">
    <source>
        <dbReference type="ARBA" id="ARBA00022448"/>
    </source>
</evidence>
<dbReference type="AlphaFoldDB" id="A0AB39ZBZ4"/>
<keyword evidence="7" id="KW-0915">Sodium</keyword>
<dbReference type="GeneID" id="108011794"/>
<evidence type="ECO:0000256" key="1">
    <source>
        <dbReference type="ARBA" id="ARBA00004141"/>
    </source>
</evidence>
<dbReference type="PANTHER" id="PTHR11690:SF237">
    <property type="entry name" value="PICKPOCKET 16-RELATED"/>
    <property type="match status" value="1"/>
</dbReference>
<dbReference type="InterPro" id="IPR001873">
    <property type="entry name" value="ENaC"/>
</dbReference>
<evidence type="ECO:0000256" key="2">
    <source>
        <dbReference type="ARBA" id="ARBA00007193"/>
    </source>
</evidence>
<protein>
    <submittedName>
        <fullName evidence="15">Sodium channel protein Nach</fullName>
    </submittedName>
</protein>
<comment type="subcellular location">
    <subcellularLocation>
        <location evidence="1">Membrane</location>
        <topology evidence="1">Multi-pass membrane protein</topology>
    </subcellularLocation>
</comment>
<keyword evidence="10 12" id="KW-0739">Sodium transport</keyword>
<comment type="similarity">
    <text evidence="2 12">Belongs to the amiloride-sensitive sodium channel (TC 1.A.6) family.</text>
</comment>
<keyword evidence="3 12" id="KW-0813">Transport</keyword>
<accession>A0AB39ZBZ4</accession>
<keyword evidence="14" id="KW-1185">Reference proteome</keyword>
<evidence type="ECO:0000256" key="13">
    <source>
        <dbReference type="SAM" id="Phobius"/>
    </source>
</evidence>
<evidence type="ECO:0000256" key="7">
    <source>
        <dbReference type="ARBA" id="ARBA00023053"/>
    </source>
</evidence>
<keyword evidence="9 13" id="KW-0472">Membrane</keyword>
<evidence type="ECO:0000256" key="9">
    <source>
        <dbReference type="ARBA" id="ARBA00023136"/>
    </source>
</evidence>
<dbReference type="GO" id="GO:0005886">
    <property type="term" value="C:plasma membrane"/>
    <property type="evidence" value="ECO:0007669"/>
    <property type="project" value="TreeGrafter"/>
</dbReference>
<evidence type="ECO:0000313" key="15">
    <source>
        <dbReference type="RefSeq" id="XP_016932521.4"/>
    </source>
</evidence>
<gene>
    <name evidence="15" type="primary">ppk27</name>
</gene>
<feature type="transmembrane region" description="Helical" evidence="13">
    <location>
        <begin position="387"/>
        <end position="410"/>
    </location>
</feature>
<evidence type="ECO:0000256" key="8">
    <source>
        <dbReference type="ARBA" id="ARBA00023065"/>
    </source>
</evidence>
<evidence type="ECO:0000256" key="5">
    <source>
        <dbReference type="ARBA" id="ARBA00022692"/>
    </source>
</evidence>
<keyword evidence="11 12" id="KW-0407">Ion channel</keyword>
<feature type="transmembrane region" description="Helical" evidence="13">
    <location>
        <begin position="38"/>
        <end position="60"/>
    </location>
</feature>
<evidence type="ECO:0000313" key="14">
    <source>
        <dbReference type="Proteomes" id="UP001652628"/>
    </source>
</evidence>
<dbReference type="PANTHER" id="PTHR11690">
    <property type="entry name" value="AMILORIDE-SENSITIVE SODIUM CHANNEL-RELATED"/>
    <property type="match status" value="1"/>
</dbReference>
<evidence type="ECO:0000256" key="11">
    <source>
        <dbReference type="ARBA" id="ARBA00023303"/>
    </source>
</evidence>
<dbReference type="GO" id="GO:0015280">
    <property type="term" value="F:ligand-gated sodium channel activity"/>
    <property type="evidence" value="ECO:0007669"/>
    <property type="project" value="TreeGrafter"/>
</dbReference>
<keyword evidence="8 12" id="KW-0406">Ion transport</keyword>
<organism evidence="14 15">
    <name type="scientific">Drosophila suzukii</name>
    <name type="common">Spotted-wing drosophila fruit fly</name>
    <dbReference type="NCBI Taxonomy" id="28584"/>
    <lineage>
        <taxon>Eukaryota</taxon>
        <taxon>Metazoa</taxon>
        <taxon>Ecdysozoa</taxon>
        <taxon>Arthropoda</taxon>
        <taxon>Hexapoda</taxon>
        <taxon>Insecta</taxon>
        <taxon>Pterygota</taxon>
        <taxon>Neoptera</taxon>
        <taxon>Endopterygota</taxon>
        <taxon>Diptera</taxon>
        <taxon>Brachycera</taxon>
        <taxon>Muscomorpha</taxon>
        <taxon>Ephydroidea</taxon>
        <taxon>Drosophilidae</taxon>
        <taxon>Drosophila</taxon>
        <taxon>Sophophora</taxon>
    </lineage>
</organism>